<accession>A0A516GET3</accession>
<dbReference type="Proteomes" id="UP000315395">
    <property type="component" value="Chromosome"/>
</dbReference>
<comment type="catalytic activity">
    <reaction evidence="1">
        <text>ATP + protein L-histidine = ADP + protein N-phospho-L-histidine.</text>
        <dbReference type="EC" id="2.7.13.3"/>
    </reaction>
</comment>
<proteinExistence type="predicted"/>
<feature type="region of interest" description="Disordered" evidence="9">
    <location>
        <begin position="505"/>
        <end position="538"/>
    </location>
</feature>
<evidence type="ECO:0000256" key="10">
    <source>
        <dbReference type="SAM" id="Phobius"/>
    </source>
</evidence>
<feature type="transmembrane region" description="Helical" evidence="10">
    <location>
        <begin position="265"/>
        <end position="284"/>
    </location>
</feature>
<dbReference type="PANTHER" id="PTHR24421">
    <property type="entry name" value="NITRATE/NITRITE SENSOR PROTEIN NARX-RELATED"/>
    <property type="match status" value="1"/>
</dbReference>
<feature type="region of interest" description="Disordered" evidence="9">
    <location>
        <begin position="231"/>
        <end position="250"/>
    </location>
</feature>
<dbReference type="Gene3D" id="1.20.5.1930">
    <property type="match status" value="1"/>
</dbReference>
<dbReference type="GO" id="GO:0000155">
    <property type="term" value="F:phosphorelay sensor kinase activity"/>
    <property type="evidence" value="ECO:0007669"/>
    <property type="project" value="InterPro"/>
</dbReference>
<dbReference type="SUPFAM" id="SSF55874">
    <property type="entry name" value="ATPase domain of HSP90 chaperone/DNA topoisomerase II/histidine kinase"/>
    <property type="match status" value="1"/>
</dbReference>
<evidence type="ECO:0000256" key="8">
    <source>
        <dbReference type="ARBA" id="ARBA00023012"/>
    </source>
</evidence>
<evidence type="ECO:0000256" key="9">
    <source>
        <dbReference type="SAM" id="MobiDB-lite"/>
    </source>
</evidence>
<name>A0A516GET3_9MICO</name>
<feature type="domain" description="Signal transduction histidine kinase subgroup 3 dimerisation and phosphoacceptor" evidence="11">
    <location>
        <begin position="436"/>
        <end position="494"/>
    </location>
</feature>
<evidence type="ECO:0000313" key="13">
    <source>
        <dbReference type="Proteomes" id="UP000315395"/>
    </source>
</evidence>
<keyword evidence="10" id="KW-1133">Transmembrane helix</keyword>
<reference evidence="12 13" key="1">
    <citation type="submission" date="2019-07" db="EMBL/GenBank/DDBJ databases">
        <title>complete genome sequencing of Ornithinimicrobium sp. H23M54.</title>
        <authorList>
            <person name="Bae J.-W."/>
            <person name="Lee S.-Y."/>
        </authorList>
    </citation>
    <scope>NUCLEOTIDE SEQUENCE [LARGE SCALE GENOMIC DNA]</scope>
    <source>
        <strain evidence="12 13">H23M54</strain>
    </source>
</reference>
<evidence type="ECO:0000256" key="1">
    <source>
        <dbReference type="ARBA" id="ARBA00000085"/>
    </source>
</evidence>
<dbReference type="RefSeq" id="WP_143784763.1">
    <property type="nucleotide sequence ID" value="NZ_CP041616.1"/>
</dbReference>
<evidence type="ECO:0000259" key="11">
    <source>
        <dbReference type="Pfam" id="PF07730"/>
    </source>
</evidence>
<dbReference type="KEGG" id="orz:FNH13_18320"/>
<dbReference type="Gene3D" id="3.30.565.10">
    <property type="entry name" value="Histidine kinase-like ATPase, C-terminal domain"/>
    <property type="match status" value="1"/>
</dbReference>
<feature type="transmembrane region" description="Helical" evidence="10">
    <location>
        <begin position="118"/>
        <end position="136"/>
    </location>
</feature>
<dbReference type="InterPro" id="IPR036890">
    <property type="entry name" value="HATPase_C_sf"/>
</dbReference>
<gene>
    <name evidence="12" type="ORF">FNH13_18320</name>
</gene>
<keyword evidence="3" id="KW-0597">Phosphoprotein</keyword>
<keyword evidence="8" id="KW-0902">Two-component regulatory system</keyword>
<evidence type="ECO:0000256" key="6">
    <source>
        <dbReference type="ARBA" id="ARBA00022777"/>
    </source>
</evidence>
<dbReference type="GO" id="GO:0016020">
    <property type="term" value="C:membrane"/>
    <property type="evidence" value="ECO:0007669"/>
    <property type="project" value="InterPro"/>
</dbReference>
<dbReference type="EMBL" id="CP041616">
    <property type="protein sequence ID" value="QDO90039.1"/>
    <property type="molecule type" value="Genomic_DNA"/>
</dbReference>
<feature type="transmembrane region" description="Helical" evidence="10">
    <location>
        <begin position="318"/>
        <end position="336"/>
    </location>
</feature>
<evidence type="ECO:0000256" key="5">
    <source>
        <dbReference type="ARBA" id="ARBA00022741"/>
    </source>
</evidence>
<dbReference type="GO" id="GO:0046983">
    <property type="term" value="F:protein dimerization activity"/>
    <property type="evidence" value="ECO:0007669"/>
    <property type="project" value="InterPro"/>
</dbReference>
<protein>
    <recommendedName>
        <fullName evidence="2">histidine kinase</fullName>
        <ecNumber evidence="2">2.7.13.3</ecNumber>
    </recommendedName>
</protein>
<dbReference type="AlphaFoldDB" id="A0A516GET3"/>
<keyword evidence="7" id="KW-0067">ATP-binding</keyword>
<feature type="transmembrane region" description="Helical" evidence="10">
    <location>
        <begin position="364"/>
        <end position="381"/>
    </location>
</feature>
<dbReference type="PANTHER" id="PTHR24421:SF10">
    <property type="entry name" value="NITRATE_NITRITE SENSOR PROTEIN NARQ"/>
    <property type="match status" value="1"/>
</dbReference>
<evidence type="ECO:0000256" key="3">
    <source>
        <dbReference type="ARBA" id="ARBA00022553"/>
    </source>
</evidence>
<keyword evidence="4" id="KW-0808">Transferase</keyword>
<feature type="transmembrane region" description="Helical" evidence="10">
    <location>
        <begin position="290"/>
        <end position="311"/>
    </location>
</feature>
<feature type="transmembrane region" description="Helical" evidence="10">
    <location>
        <begin position="80"/>
        <end position="98"/>
    </location>
</feature>
<evidence type="ECO:0000256" key="2">
    <source>
        <dbReference type="ARBA" id="ARBA00012438"/>
    </source>
</evidence>
<sequence>MHRLPTRASWWMTAASFAWVWGLLSVAWPHRELVCVGLAAVFGVTTWIATRWPWPGVVLTSGALVVLGLLGIGTEDPAPLGPLFIVLVMVGYLVPPPWSVLAVPALGAATAIPARWDAQDIIFGGLLLLLPWWFGARVRARDARRQQAAADALRLANLDPEVQGRQAAAAERDEVAASAFEVIGRAVGQMRVSAAAARASLDAATITAIHRKGEEATQRLRALLVLLREEPSDGPDRPALPVPAEGPPATAADEQTWRQTLLNGWPALLVLVDVFATPFVMSALEGTVAPALPSAAFLVLVVAPLMVAVVLRDRFPEVVPWMAAAVLILGALVEPAELGRDGVWLMVVVIALAWSAGHTGTRLALAAWFAFTMTVGFLVFIDTPYYLPIYLAMGALPFGAGAVWSGHHAEEAAHLGLAQLRQQEIEAAERAAVSRERLGLARDLHDAASHAVGTMMMQANAAKVLRERDPQGARAALDAIVDIAREAGTELRDIRSAGDRAIYGTGPGHLPATTAGTSPAYGTAGEEERAHSRSTGDISEAIAPLVTAARRAGATVSTSLDLRTQPAPEDVVLLLRVVREGLANAARHAPGSDIVVEVSVIPARVLVVVSNGPPRPATRQDGAVTTSLGLGLGLRGLRELVGERRGEVSAGATDFGFELRASFPPHPAEQPVVPT</sequence>
<dbReference type="InterPro" id="IPR011712">
    <property type="entry name" value="Sig_transdc_His_kin_sub3_dim/P"/>
</dbReference>
<dbReference type="Pfam" id="PF07730">
    <property type="entry name" value="HisKA_3"/>
    <property type="match status" value="1"/>
</dbReference>
<keyword evidence="5" id="KW-0547">Nucleotide-binding</keyword>
<dbReference type="InterPro" id="IPR050482">
    <property type="entry name" value="Sensor_HK_TwoCompSys"/>
</dbReference>
<dbReference type="GO" id="GO:0005524">
    <property type="term" value="F:ATP binding"/>
    <property type="evidence" value="ECO:0007669"/>
    <property type="project" value="UniProtKB-KW"/>
</dbReference>
<keyword evidence="10" id="KW-0812">Transmembrane</keyword>
<feature type="transmembrane region" description="Helical" evidence="10">
    <location>
        <begin position="53"/>
        <end position="73"/>
    </location>
</feature>
<keyword evidence="10" id="KW-0472">Membrane</keyword>
<evidence type="ECO:0000256" key="7">
    <source>
        <dbReference type="ARBA" id="ARBA00022840"/>
    </source>
</evidence>
<feature type="transmembrane region" description="Helical" evidence="10">
    <location>
        <begin position="342"/>
        <end position="357"/>
    </location>
</feature>
<dbReference type="OrthoDB" id="227596at2"/>
<dbReference type="EC" id="2.7.13.3" evidence="2"/>
<evidence type="ECO:0000313" key="12">
    <source>
        <dbReference type="EMBL" id="QDO90039.1"/>
    </source>
</evidence>
<organism evidence="12 13">
    <name type="scientific">Ornithinimicrobium ciconiae</name>
    <dbReference type="NCBI Taxonomy" id="2594265"/>
    <lineage>
        <taxon>Bacteria</taxon>
        <taxon>Bacillati</taxon>
        <taxon>Actinomycetota</taxon>
        <taxon>Actinomycetes</taxon>
        <taxon>Micrococcales</taxon>
        <taxon>Ornithinimicrobiaceae</taxon>
        <taxon>Ornithinimicrobium</taxon>
    </lineage>
</organism>
<keyword evidence="13" id="KW-1185">Reference proteome</keyword>
<keyword evidence="6" id="KW-0418">Kinase</keyword>
<evidence type="ECO:0000256" key="4">
    <source>
        <dbReference type="ARBA" id="ARBA00022679"/>
    </source>
</evidence>